<dbReference type="GO" id="GO:0006813">
    <property type="term" value="P:potassium ion transport"/>
    <property type="evidence" value="ECO:0007669"/>
    <property type="project" value="InterPro"/>
</dbReference>
<organism evidence="4 5">
    <name type="scientific">Jeotgalibacillus malaysiensis</name>
    <dbReference type="NCBI Taxonomy" id="1508404"/>
    <lineage>
        <taxon>Bacteria</taxon>
        <taxon>Bacillati</taxon>
        <taxon>Bacillota</taxon>
        <taxon>Bacilli</taxon>
        <taxon>Bacillales</taxon>
        <taxon>Caryophanaceae</taxon>
        <taxon>Jeotgalibacillus</taxon>
    </lineage>
</organism>
<name>A0A0B5AYC2_9BACL</name>
<dbReference type="Proteomes" id="UP000031449">
    <property type="component" value="Chromosome"/>
</dbReference>
<evidence type="ECO:0000259" key="3">
    <source>
        <dbReference type="PROSITE" id="PS51201"/>
    </source>
</evidence>
<sequence length="346" mass="39412">MHIFIRLWKQLSEMDFRVIAILSAFIILFGTFSVYWLEPDTFPSLFDSFWWTMTTLTTVGYGDFFPVTVGGRLVGIFLFIFGIGLIGVLIGKIVEAASTYQRLKKEGRLVYKKSGHYVYIGWSKKTEQAMKEVLYHNNGAEIVLIEDLPESPYLNDKVHFISGDPTEERILHKANVTEAKRVAIFSDADIEDTVLRDGKSLLIASAVEALSIAHEVDIQTVVEICEERHISKFNHIRVDDFILSDDSVSLLMAKATLQPGTTTIFRQLLSKRFGNNIYVVKAKDTWKTYRDASQKLLDDGAVLIAVNEDMDFKEAIKKPLKKGDNLYVICDEKTFKRLNVLYETVE</sequence>
<dbReference type="OrthoDB" id="9785285at2"/>
<reference evidence="4 5" key="1">
    <citation type="submission" date="2014-08" db="EMBL/GenBank/DDBJ databases">
        <title>Complete genome of a marine bacteria Jeotgalibacillus malaysiensis.</title>
        <authorList>
            <person name="Yaakop A.S."/>
            <person name="Chan K.-G."/>
            <person name="Goh K.M."/>
        </authorList>
    </citation>
    <scope>NUCLEOTIDE SEQUENCE [LARGE SCALE GENOMIC DNA]</scope>
    <source>
        <strain evidence="4 5">D5</strain>
    </source>
</reference>
<evidence type="ECO:0000256" key="1">
    <source>
        <dbReference type="ARBA" id="ARBA00004651"/>
    </source>
</evidence>
<dbReference type="BioCyc" id="JESP1508404:G14D9-12956-MONOMER"/>
<dbReference type="STRING" id="1508404.JMA_36720"/>
<dbReference type="AlphaFoldDB" id="A0A0B5AYC2"/>
<feature type="domain" description="RCK N-terminal" evidence="3">
    <location>
        <begin position="114"/>
        <end position="243"/>
    </location>
</feature>
<evidence type="ECO:0000313" key="5">
    <source>
        <dbReference type="Proteomes" id="UP000031449"/>
    </source>
</evidence>
<dbReference type="Gene3D" id="1.10.287.70">
    <property type="match status" value="1"/>
</dbReference>
<keyword evidence="2" id="KW-1133">Transmembrane helix</keyword>
<accession>A0A0B5AYC2</accession>
<dbReference type="InterPro" id="IPR036291">
    <property type="entry name" value="NAD(P)-bd_dom_sf"/>
</dbReference>
<protein>
    <submittedName>
        <fullName evidence="4">Potassium channel protein</fullName>
    </submittedName>
</protein>
<dbReference type="InterPro" id="IPR050721">
    <property type="entry name" value="Trk_Ktr_HKT_K-transport"/>
</dbReference>
<dbReference type="Pfam" id="PF22614">
    <property type="entry name" value="Slo-like_RCK"/>
    <property type="match status" value="1"/>
</dbReference>
<keyword evidence="2" id="KW-0812">Transmembrane</keyword>
<keyword evidence="5" id="KW-1185">Reference proteome</keyword>
<dbReference type="GO" id="GO:0005886">
    <property type="term" value="C:plasma membrane"/>
    <property type="evidence" value="ECO:0007669"/>
    <property type="project" value="UniProtKB-SubCell"/>
</dbReference>
<dbReference type="EMBL" id="CP009416">
    <property type="protein sequence ID" value="AJD92989.1"/>
    <property type="molecule type" value="Genomic_DNA"/>
</dbReference>
<dbReference type="SUPFAM" id="SSF81324">
    <property type="entry name" value="Voltage-gated potassium channels"/>
    <property type="match status" value="1"/>
</dbReference>
<keyword evidence="4" id="KW-0407">Ion channel</keyword>
<dbReference type="Gene3D" id="3.40.50.720">
    <property type="entry name" value="NAD(P)-binding Rossmann-like Domain"/>
    <property type="match status" value="1"/>
</dbReference>
<dbReference type="HOGENOM" id="CLU_050982_1_1_9"/>
<evidence type="ECO:0000256" key="2">
    <source>
        <dbReference type="SAM" id="Phobius"/>
    </source>
</evidence>
<dbReference type="PANTHER" id="PTHR43833:SF9">
    <property type="entry name" value="POTASSIUM CHANNEL PROTEIN YUGO-RELATED"/>
    <property type="match status" value="1"/>
</dbReference>
<dbReference type="PROSITE" id="PS51201">
    <property type="entry name" value="RCK_N"/>
    <property type="match status" value="1"/>
</dbReference>
<comment type="subcellular location">
    <subcellularLocation>
        <location evidence="1">Cell membrane</location>
        <topology evidence="1">Multi-pass membrane protein</topology>
    </subcellularLocation>
</comment>
<dbReference type="InterPro" id="IPR013099">
    <property type="entry name" value="K_chnl_dom"/>
</dbReference>
<feature type="transmembrane region" description="Helical" evidence="2">
    <location>
        <begin position="73"/>
        <end position="94"/>
    </location>
</feature>
<dbReference type="PANTHER" id="PTHR43833">
    <property type="entry name" value="POTASSIUM CHANNEL PROTEIN 2-RELATED-RELATED"/>
    <property type="match status" value="1"/>
</dbReference>
<keyword evidence="4" id="KW-0406">Ion transport</keyword>
<dbReference type="InterPro" id="IPR003148">
    <property type="entry name" value="RCK_N"/>
</dbReference>
<evidence type="ECO:0000313" key="4">
    <source>
        <dbReference type="EMBL" id="AJD92989.1"/>
    </source>
</evidence>
<keyword evidence="2" id="KW-0472">Membrane</keyword>
<dbReference type="GO" id="GO:0034220">
    <property type="term" value="P:monoatomic ion transmembrane transport"/>
    <property type="evidence" value="ECO:0007669"/>
    <property type="project" value="UniProtKB-KW"/>
</dbReference>
<dbReference type="Pfam" id="PF07885">
    <property type="entry name" value="Ion_trans_2"/>
    <property type="match status" value="1"/>
</dbReference>
<dbReference type="KEGG" id="jeo:JMA_36720"/>
<feature type="transmembrane region" description="Helical" evidence="2">
    <location>
        <begin position="16"/>
        <end position="37"/>
    </location>
</feature>
<dbReference type="SUPFAM" id="SSF51735">
    <property type="entry name" value="NAD(P)-binding Rossmann-fold domains"/>
    <property type="match status" value="1"/>
</dbReference>
<proteinExistence type="predicted"/>
<keyword evidence="4" id="KW-0813">Transport</keyword>
<dbReference type="PRINTS" id="PR00169">
    <property type="entry name" value="KCHANNEL"/>
</dbReference>
<gene>
    <name evidence="4" type="ORF">JMA_36720</name>
</gene>